<dbReference type="PANTHER" id="PTHR36844">
    <property type="entry name" value="PROTEASE PRSW"/>
    <property type="match status" value="1"/>
</dbReference>
<keyword evidence="3" id="KW-0378">Hydrolase</keyword>
<feature type="transmembrane region" description="Helical" evidence="1">
    <location>
        <begin position="161"/>
        <end position="180"/>
    </location>
</feature>
<evidence type="ECO:0000313" key="4">
    <source>
        <dbReference type="Proteomes" id="UP000718564"/>
    </source>
</evidence>
<dbReference type="SUPFAM" id="SSF49879">
    <property type="entry name" value="SMAD/FHA domain"/>
    <property type="match status" value="1"/>
</dbReference>
<feature type="transmembrane region" description="Helical" evidence="1">
    <location>
        <begin position="186"/>
        <end position="204"/>
    </location>
</feature>
<protein>
    <submittedName>
        <fullName evidence="3">PrsW family intramembrane metalloprotease</fullName>
    </submittedName>
</protein>
<dbReference type="PROSITE" id="PS50006">
    <property type="entry name" value="FHA_DOMAIN"/>
    <property type="match status" value="1"/>
</dbReference>
<dbReference type="Proteomes" id="UP000718564">
    <property type="component" value="Unassembled WGS sequence"/>
</dbReference>
<dbReference type="Pfam" id="PF00498">
    <property type="entry name" value="FHA"/>
    <property type="match status" value="1"/>
</dbReference>
<keyword evidence="1" id="KW-1133">Transmembrane helix</keyword>
<dbReference type="RefSeq" id="WP_169156650.1">
    <property type="nucleotide sequence ID" value="NZ_CAWPJE010000154.1"/>
</dbReference>
<reference evidence="3 4" key="1">
    <citation type="submission" date="2018-06" db="EMBL/GenBank/DDBJ databases">
        <title>Comparative genomics of Brasilonema spp. strains.</title>
        <authorList>
            <person name="Alvarenga D.O."/>
            <person name="Fiore M.F."/>
            <person name="Varani A.M."/>
        </authorList>
    </citation>
    <scope>NUCLEOTIDE SEQUENCE [LARGE SCALE GENOMIC DNA]</scope>
    <source>
        <strain evidence="3 4">SPC951</strain>
    </source>
</reference>
<dbReference type="EMBL" id="QMEB01000161">
    <property type="protein sequence ID" value="NMG21413.1"/>
    <property type="molecule type" value="Genomic_DNA"/>
</dbReference>
<keyword evidence="3" id="KW-0645">Protease</keyword>
<dbReference type="CDD" id="cd00060">
    <property type="entry name" value="FHA"/>
    <property type="match status" value="1"/>
</dbReference>
<comment type="caution">
    <text evidence="3">The sequence shown here is derived from an EMBL/GenBank/DDBJ whole genome shotgun (WGS) entry which is preliminary data.</text>
</comment>
<feature type="transmembrane region" description="Helical" evidence="1">
    <location>
        <begin position="256"/>
        <end position="283"/>
    </location>
</feature>
<proteinExistence type="predicted"/>
<dbReference type="PANTHER" id="PTHR36844:SF1">
    <property type="entry name" value="PROTEASE PRSW"/>
    <property type="match status" value="1"/>
</dbReference>
<keyword evidence="4" id="KW-1185">Reference proteome</keyword>
<dbReference type="SMART" id="SM00240">
    <property type="entry name" value="FHA"/>
    <property type="match status" value="1"/>
</dbReference>
<keyword evidence="1" id="KW-0472">Membrane</keyword>
<organism evidence="3 4">
    <name type="scientific">Brasilonema bromeliae SPC951</name>
    <dbReference type="NCBI Taxonomy" id="385972"/>
    <lineage>
        <taxon>Bacteria</taxon>
        <taxon>Bacillati</taxon>
        <taxon>Cyanobacteriota</taxon>
        <taxon>Cyanophyceae</taxon>
        <taxon>Nostocales</taxon>
        <taxon>Scytonemataceae</taxon>
        <taxon>Brasilonema</taxon>
        <taxon>Bromeliae group (in: Brasilonema)</taxon>
    </lineage>
</organism>
<evidence type="ECO:0000256" key="1">
    <source>
        <dbReference type="SAM" id="Phobius"/>
    </source>
</evidence>
<feature type="domain" description="FHA" evidence="2">
    <location>
        <begin position="25"/>
        <end position="82"/>
    </location>
</feature>
<dbReference type="InterPro" id="IPR000253">
    <property type="entry name" value="FHA_dom"/>
</dbReference>
<evidence type="ECO:0000259" key="2">
    <source>
        <dbReference type="PROSITE" id="PS50006"/>
    </source>
</evidence>
<dbReference type="GO" id="GO:0008237">
    <property type="term" value="F:metallopeptidase activity"/>
    <property type="evidence" value="ECO:0007669"/>
    <property type="project" value="UniProtKB-KW"/>
</dbReference>
<evidence type="ECO:0000313" key="3">
    <source>
        <dbReference type="EMBL" id="NMG21413.1"/>
    </source>
</evidence>
<dbReference type="Gene3D" id="2.60.200.20">
    <property type="match status" value="1"/>
</dbReference>
<sequence length="452" mass="49140">MSHAFLRLVSRGGETSYSLLTTSEVIIGRDPSCQIILNSNDFGVVSRRHATIRPSTTPEGTTSYLLCDLNSANGTYLNGQILQGCQELHAGDRLTFGTSGPEFVFEYQHNIQSLSKPQPPVTQTPDAVDANSTKFTSTDTDASWSQMLPILFRPKNLTRKAYLIPGIITVIFVVLLFFVQGFLYQILLGAYLAGAALYFVYQLCGKHKPWWVLIASAVFTILILSSPVLSLFIFVFRNILPGKVPDNTSTIAFTELFIRYFFGAGLLEEFLKALPVFGFYLLGRAFASPMRERIGVGEPLDGILIASASATGFTLFETLGQYVPGTIAEVAQKMGADAGWRAGLELLIPRILGDVAGHMAWSGWFGYCIGLSVLKPRQGWQILALGYLSAAGLHGLWNSCTGLSNTLGIFVVLLLIVVGGISYALLGAAIVKARALSPTRSQNFATGFHQKN</sequence>
<feature type="transmembrane region" description="Helical" evidence="1">
    <location>
        <begin position="409"/>
        <end position="431"/>
    </location>
</feature>
<name>A0ABX1PBQ9_9CYAN</name>
<feature type="transmembrane region" description="Helical" evidence="1">
    <location>
        <begin position="211"/>
        <end position="236"/>
    </location>
</feature>
<dbReference type="InterPro" id="IPR008984">
    <property type="entry name" value="SMAD_FHA_dom_sf"/>
</dbReference>
<keyword evidence="1" id="KW-0812">Transmembrane</keyword>
<keyword evidence="3" id="KW-0482">Metalloprotease</keyword>
<dbReference type="Pfam" id="PF13367">
    <property type="entry name" value="PrsW-protease"/>
    <property type="match status" value="1"/>
</dbReference>
<dbReference type="InterPro" id="IPR026898">
    <property type="entry name" value="PrsW"/>
</dbReference>
<feature type="transmembrane region" description="Helical" evidence="1">
    <location>
        <begin position="379"/>
        <end position="397"/>
    </location>
</feature>
<accession>A0ABX1PBQ9</accession>
<gene>
    <name evidence="3" type="ORF">DP116_18940</name>
</gene>